<dbReference type="EMBL" id="QGNW01000091">
    <property type="protein sequence ID" value="RVW98688.1"/>
    <property type="molecule type" value="Genomic_DNA"/>
</dbReference>
<evidence type="ECO:0000313" key="1">
    <source>
        <dbReference type="EMBL" id="RVW98688.1"/>
    </source>
</evidence>
<evidence type="ECO:0000313" key="2">
    <source>
        <dbReference type="Proteomes" id="UP000288805"/>
    </source>
</evidence>
<dbReference type="Proteomes" id="UP000288805">
    <property type="component" value="Unassembled WGS sequence"/>
</dbReference>
<sequence length="97" mass="10880">MLPHLLDDVNDINSDFGHTTAPQWQPRTNFAFTNNSNTLNWLLDSRVSHHVTSNLSNVSIHPPYDDSDDIVINDDIDSSVKSSPLIAFLSVKTTLFQ</sequence>
<gene>
    <name evidence="1" type="ORF">CK203_023952</name>
</gene>
<protein>
    <submittedName>
        <fullName evidence="1">Uncharacterized protein</fullName>
    </submittedName>
</protein>
<organism evidence="1 2">
    <name type="scientific">Vitis vinifera</name>
    <name type="common">Grape</name>
    <dbReference type="NCBI Taxonomy" id="29760"/>
    <lineage>
        <taxon>Eukaryota</taxon>
        <taxon>Viridiplantae</taxon>
        <taxon>Streptophyta</taxon>
        <taxon>Embryophyta</taxon>
        <taxon>Tracheophyta</taxon>
        <taxon>Spermatophyta</taxon>
        <taxon>Magnoliopsida</taxon>
        <taxon>eudicotyledons</taxon>
        <taxon>Gunneridae</taxon>
        <taxon>Pentapetalae</taxon>
        <taxon>rosids</taxon>
        <taxon>Vitales</taxon>
        <taxon>Vitaceae</taxon>
        <taxon>Viteae</taxon>
        <taxon>Vitis</taxon>
    </lineage>
</organism>
<comment type="caution">
    <text evidence="1">The sequence shown here is derived from an EMBL/GenBank/DDBJ whole genome shotgun (WGS) entry which is preliminary data.</text>
</comment>
<reference evidence="1 2" key="1">
    <citation type="journal article" date="2018" name="PLoS Genet.">
        <title>Population sequencing reveals clonal diversity and ancestral inbreeding in the grapevine cultivar Chardonnay.</title>
        <authorList>
            <person name="Roach M.J."/>
            <person name="Johnson D.L."/>
            <person name="Bohlmann J."/>
            <person name="van Vuuren H.J."/>
            <person name="Jones S.J."/>
            <person name="Pretorius I.S."/>
            <person name="Schmidt S.A."/>
            <person name="Borneman A.R."/>
        </authorList>
    </citation>
    <scope>NUCLEOTIDE SEQUENCE [LARGE SCALE GENOMIC DNA]</scope>
    <source>
        <strain evidence="2">cv. Chardonnay</strain>
        <tissue evidence="1">Leaf</tissue>
    </source>
</reference>
<name>A0A438IPP1_VITVI</name>
<proteinExistence type="predicted"/>
<dbReference type="AlphaFoldDB" id="A0A438IPP1"/>
<accession>A0A438IPP1</accession>